<dbReference type="Proteomes" id="UP000031012">
    <property type="component" value="Unassembled WGS sequence"/>
</dbReference>
<evidence type="ECO:0000256" key="2">
    <source>
        <dbReference type="ARBA" id="ARBA00022481"/>
    </source>
</evidence>
<dbReference type="SUPFAM" id="SSF54523">
    <property type="entry name" value="Pili subunits"/>
    <property type="match status" value="1"/>
</dbReference>
<dbReference type="PANTHER" id="PTHR30093:SF34">
    <property type="entry name" value="PREPILIN PEPTIDASE-DEPENDENT PROTEIN D"/>
    <property type="match status" value="1"/>
</dbReference>
<dbReference type="GO" id="GO:0007155">
    <property type="term" value="P:cell adhesion"/>
    <property type="evidence" value="ECO:0007669"/>
    <property type="project" value="InterPro"/>
</dbReference>
<dbReference type="PROSITE" id="PS00409">
    <property type="entry name" value="PROKAR_NTER_METHYL"/>
    <property type="match status" value="1"/>
</dbReference>
<dbReference type="Pfam" id="PF00114">
    <property type="entry name" value="Pilin"/>
    <property type="match status" value="1"/>
</dbReference>
<accession>A0A0B2UFF2</accession>
<comment type="caution">
    <text evidence="5">The sequence shown here is derived from an EMBL/GenBank/DDBJ whole genome shotgun (WGS) entry which is preliminary data.</text>
</comment>
<dbReference type="InterPro" id="IPR045584">
    <property type="entry name" value="Pilin-like"/>
</dbReference>
<dbReference type="GO" id="GO:0044096">
    <property type="term" value="C:type IV pilus"/>
    <property type="evidence" value="ECO:0007669"/>
    <property type="project" value="TreeGrafter"/>
</dbReference>
<dbReference type="EMBL" id="JHQK01000003">
    <property type="protein sequence ID" value="KHN67989.1"/>
    <property type="molecule type" value="Genomic_DNA"/>
</dbReference>
<reference evidence="5 6" key="1">
    <citation type="submission" date="2014-03" db="EMBL/GenBank/DDBJ databases">
        <title>Genome sequence of the diesel-degrader and plant-growth promoter Acinetobacter oleivorans PF-1 isolated from the roots of poplar tree.</title>
        <authorList>
            <person name="Gkorezis P."/>
            <person name="van Hamme J."/>
            <person name="Rineau F."/>
            <person name="Vangronsveld J."/>
            <person name="Francetti A."/>
        </authorList>
    </citation>
    <scope>NUCLEOTIDE SEQUENCE [LARGE SCALE GENOMIC DNA]</scope>
    <source>
        <strain evidence="5 6">PF1</strain>
    </source>
</reference>
<keyword evidence="4" id="KW-0812">Transmembrane</keyword>
<dbReference type="PANTHER" id="PTHR30093">
    <property type="entry name" value="GENERAL SECRETION PATHWAY PROTEIN G"/>
    <property type="match status" value="1"/>
</dbReference>
<dbReference type="GO" id="GO:0043107">
    <property type="term" value="P:type IV pilus-dependent motility"/>
    <property type="evidence" value="ECO:0007669"/>
    <property type="project" value="TreeGrafter"/>
</dbReference>
<keyword evidence="4" id="KW-1133">Transmembrane helix</keyword>
<evidence type="ECO:0000256" key="1">
    <source>
        <dbReference type="ARBA" id="ARBA00005233"/>
    </source>
</evidence>
<dbReference type="InterPro" id="IPR012902">
    <property type="entry name" value="N_methyl_site"/>
</dbReference>
<dbReference type="Pfam" id="PF07963">
    <property type="entry name" value="N_methyl"/>
    <property type="match status" value="1"/>
</dbReference>
<sequence length="146" mass="15249">MNAQKGFTLIELMIVVAIIGILAAIAIPAYQNYIAKSQVAEPFTLIDGAKASIQLNLEKNSCTKVSGEDDTVTGKYGVLTISGEPEADAAEDADSGCTVSYEFNATDVSSKVASKTIAAHIYNNGTLADNGTTVDPELLPKSFNAS</sequence>
<evidence type="ECO:0000256" key="4">
    <source>
        <dbReference type="SAM" id="Phobius"/>
    </source>
</evidence>
<dbReference type="AlphaFoldDB" id="A0A0B2UFF2"/>
<keyword evidence="2" id="KW-0488">Methylation</keyword>
<organism evidence="5 6">
    <name type="scientific">Acinetobacter oleivorans</name>
    <dbReference type="NCBI Taxonomy" id="1148157"/>
    <lineage>
        <taxon>Bacteria</taxon>
        <taxon>Pseudomonadati</taxon>
        <taxon>Pseudomonadota</taxon>
        <taxon>Gammaproteobacteria</taxon>
        <taxon>Moraxellales</taxon>
        <taxon>Moraxellaceae</taxon>
        <taxon>Acinetobacter</taxon>
    </lineage>
</organism>
<comment type="similarity">
    <text evidence="1 3">Belongs to the N-Me-Phe pilin family.</text>
</comment>
<gene>
    <name evidence="5" type="ORF">DH17_09710</name>
</gene>
<evidence type="ECO:0000256" key="3">
    <source>
        <dbReference type="RuleBase" id="RU000389"/>
    </source>
</evidence>
<dbReference type="NCBIfam" id="TIGR02532">
    <property type="entry name" value="IV_pilin_GFxxxE"/>
    <property type="match status" value="1"/>
</dbReference>
<protein>
    <submittedName>
        <fullName evidence="5">Fimbrial protein</fullName>
    </submittedName>
</protein>
<dbReference type="Gene3D" id="3.30.700.10">
    <property type="entry name" value="Glycoprotein, Type 4 Pilin"/>
    <property type="match status" value="1"/>
</dbReference>
<keyword evidence="3" id="KW-0281">Fimbrium</keyword>
<name>A0A0B2UFF2_9GAMM</name>
<proteinExistence type="inferred from homology"/>
<feature type="transmembrane region" description="Helical" evidence="4">
    <location>
        <begin position="12"/>
        <end position="30"/>
    </location>
</feature>
<evidence type="ECO:0000313" key="5">
    <source>
        <dbReference type="EMBL" id="KHN67989.1"/>
    </source>
</evidence>
<dbReference type="InterPro" id="IPR001082">
    <property type="entry name" value="Pilin"/>
</dbReference>
<evidence type="ECO:0000313" key="6">
    <source>
        <dbReference type="Proteomes" id="UP000031012"/>
    </source>
</evidence>
<keyword evidence="4" id="KW-0472">Membrane</keyword>